<dbReference type="NCBIfam" id="TIGR01755">
    <property type="entry name" value="flav_wrbA"/>
    <property type="match status" value="1"/>
</dbReference>
<dbReference type="InterPro" id="IPR008254">
    <property type="entry name" value="Flavodoxin/NO_synth"/>
</dbReference>
<dbReference type="SUPFAM" id="SSF52218">
    <property type="entry name" value="Flavoproteins"/>
    <property type="match status" value="1"/>
</dbReference>
<evidence type="ECO:0000256" key="2">
    <source>
        <dbReference type="ARBA" id="ARBA00022630"/>
    </source>
</evidence>
<evidence type="ECO:0000313" key="6">
    <source>
        <dbReference type="EMBL" id="AKO66172.1"/>
    </source>
</evidence>
<dbReference type="NCBIfam" id="NF002999">
    <property type="entry name" value="PRK03767.1"/>
    <property type="match status" value="1"/>
</dbReference>
<dbReference type="GO" id="GO:0016020">
    <property type="term" value="C:membrane"/>
    <property type="evidence" value="ECO:0007669"/>
    <property type="project" value="TreeGrafter"/>
</dbReference>
<dbReference type="PANTHER" id="PTHR30546:SF23">
    <property type="entry name" value="FLAVOPROTEIN-LIKE PROTEIN YCP4-RELATED"/>
    <property type="match status" value="1"/>
</dbReference>
<dbReference type="Gene3D" id="3.40.50.360">
    <property type="match status" value="1"/>
</dbReference>
<comment type="similarity">
    <text evidence="1">Belongs to the WrbA family.</text>
</comment>
<accession>A0A0H4JCE0</accession>
<dbReference type="PROSITE" id="PS50902">
    <property type="entry name" value="FLAVODOXIN_LIKE"/>
    <property type="match status" value="1"/>
</dbReference>
<dbReference type="InterPro" id="IPR010089">
    <property type="entry name" value="Flavoprotein_WrbA-like"/>
</dbReference>
<sequence length="185" mass="19936">MVDILVLYCSQDGSVHKLAQQIARGVNSVTGAEAKLRTVPNNKPKNNLFAPEIKLSEIEECDGLALGSPTHFGNMSGAMKNFIDELTPLWFKGSLETKVGTVFTSSHSLHGGNEATLLSMQIPLQHLGMMIMGVPYSVKELNITKDGGTPYGASHVGDQAVTPVEEKIAYAQGKRLAELTIKIRS</sequence>
<keyword evidence="2" id="KW-0285">Flavoprotein</keyword>
<keyword evidence="7" id="KW-1185">Reference proteome</keyword>
<dbReference type="EMBL" id="CP011002">
    <property type="protein sequence ID" value="AKO66172.1"/>
    <property type="molecule type" value="Genomic_DNA"/>
</dbReference>
<gene>
    <name evidence="6" type="ORF">VI33_05675</name>
</gene>
<dbReference type="PANTHER" id="PTHR30546">
    <property type="entry name" value="FLAVODOXIN-RELATED PROTEIN WRBA-RELATED"/>
    <property type="match status" value="1"/>
</dbReference>
<proteinExistence type="inferred from homology"/>
<protein>
    <recommendedName>
        <fullName evidence="4">Flavoprotein WrbA</fullName>
    </recommendedName>
</protein>
<evidence type="ECO:0000256" key="1">
    <source>
        <dbReference type="ARBA" id="ARBA00006961"/>
    </source>
</evidence>
<evidence type="ECO:0000256" key="3">
    <source>
        <dbReference type="ARBA" id="ARBA00022643"/>
    </source>
</evidence>
<dbReference type="GO" id="GO:0003955">
    <property type="term" value="F:NAD(P)H dehydrogenase (quinone) activity"/>
    <property type="evidence" value="ECO:0007669"/>
    <property type="project" value="InterPro"/>
</dbReference>
<evidence type="ECO:0000313" key="7">
    <source>
        <dbReference type="Proteomes" id="UP000066549"/>
    </source>
</evidence>
<dbReference type="InterPro" id="IPR005025">
    <property type="entry name" value="FMN_Rdtase-like_dom"/>
</dbReference>
<name>A0A0H4JCE0_9PROT</name>
<dbReference type="AlphaFoldDB" id="A0A0H4JCE0"/>
<dbReference type="OrthoDB" id="9801479at2"/>
<evidence type="ECO:0000259" key="5">
    <source>
        <dbReference type="PROSITE" id="PS50902"/>
    </source>
</evidence>
<feature type="domain" description="Flavodoxin-like" evidence="5">
    <location>
        <begin position="4"/>
        <end position="169"/>
    </location>
</feature>
<evidence type="ECO:0000256" key="4">
    <source>
        <dbReference type="ARBA" id="ARBA00029652"/>
    </source>
</evidence>
<dbReference type="InterPro" id="IPR029039">
    <property type="entry name" value="Flavoprotein-like_sf"/>
</dbReference>
<organism evidence="6 7">
    <name type="scientific">Methylophilales bacterium MBRS-H7</name>
    <dbReference type="NCBI Taxonomy" id="1623450"/>
    <lineage>
        <taxon>Bacteria</taxon>
        <taxon>Pseudomonadati</taxon>
        <taxon>Pseudomonadota</taxon>
        <taxon>Betaproteobacteria</taxon>
        <taxon>Nitrosomonadales</taxon>
        <taxon>OM43 clade</taxon>
    </lineage>
</organism>
<dbReference type="Pfam" id="PF03358">
    <property type="entry name" value="FMN_red"/>
    <property type="match status" value="1"/>
</dbReference>
<keyword evidence="3" id="KW-0288">FMN</keyword>
<dbReference type="GO" id="GO:0010181">
    <property type="term" value="F:FMN binding"/>
    <property type="evidence" value="ECO:0007669"/>
    <property type="project" value="InterPro"/>
</dbReference>
<dbReference type="Proteomes" id="UP000066549">
    <property type="component" value="Chromosome"/>
</dbReference>
<reference evidence="6 7" key="1">
    <citation type="submission" date="2015-03" db="EMBL/GenBank/DDBJ databases">
        <title>Comparative analysis of the OM43 clade including a novel species from Red Sea uncovers genomic and metabolic diversity among marine methylotrophs.</title>
        <authorList>
            <person name="Jimenez-Infante F."/>
            <person name="Ngugi D.K."/>
            <person name="Vinu M."/>
            <person name="Alam I."/>
            <person name="Kamau A."/>
            <person name="Blom J."/>
            <person name="Bajic V.B."/>
            <person name="Stingl U."/>
        </authorList>
    </citation>
    <scope>NUCLEOTIDE SEQUENCE [LARGE SCALE GENOMIC DNA]</scope>
    <source>
        <strain evidence="6 7">MBRSH7</strain>
    </source>
</reference>